<protein>
    <submittedName>
        <fullName evidence="1">Uncharacterized protein</fullName>
    </submittedName>
</protein>
<dbReference type="EMBL" id="NCVQ01000001">
    <property type="protein sequence ID" value="PWZ54254.1"/>
    <property type="molecule type" value="Genomic_DNA"/>
</dbReference>
<dbReference type="AlphaFoldDB" id="A0A317Y962"/>
<organism evidence="1">
    <name type="scientific">Zea mays</name>
    <name type="common">Maize</name>
    <dbReference type="NCBI Taxonomy" id="4577"/>
    <lineage>
        <taxon>Eukaryota</taxon>
        <taxon>Viridiplantae</taxon>
        <taxon>Streptophyta</taxon>
        <taxon>Embryophyta</taxon>
        <taxon>Tracheophyta</taxon>
        <taxon>Spermatophyta</taxon>
        <taxon>Magnoliopsida</taxon>
        <taxon>Liliopsida</taxon>
        <taxon>Poales</taxon>
        <taxon>Poaceae</taxon>
        <taxon>PACMAD clade</taxon>
        <taxon>Panicoideae</taxon>
        <taxon>Andropogonodae</taxon>
        <taxon>Andropogoneae</taxon>
        <taxon>Tripsacinae</taxon>
        <taxon>Zea</taxon>
    </lineage>
</organism>
<name>A0A317Y962_MAIZE</name>
<dbReference type="Proteomes" id="UP000251960">
    <property type="component" value="Chromosome 1"/>
</dbReference>
<gene>
    <name evidence="1" type="ORF">Zm00014a_011429</name>
</gene>
<reference evidence="1" key="1">
    <citation type="journal article" date="2018" name="Nat. Genet.">
        <title>Extensive intraspecific gene order and gene structural variations between Mo17 and other maize genomes.</title>
        <authorList>
            <person name="Sun S."/>
            <person name="Zhou Y."/>
            <person name="Chen J."/>
            <person name="Shi J."/>
            <person name="Zhao H."/>
            <person name="Zhao H."/>
            <person name="Song W."/>
            <person name="Zhang M."/>
            <person name="Cui Y."/>
            <person name="Dong X."/>
            <person name="Liu H."/>
            <person name="Ma X."/>
            <person name="Jiao Y."/>
            <person name="Wang B."/>
            <person name="Wei X."/>
            <person name="Stein J.C."/>
            <person name="Glaubitz J.C."/>
            <person name="Lu F."/>
            <person name="Yu G."/>
            <person name="Liang C."/>
            <person name="Fengler K."/>
            <person name="Li B."/>
            <person name="Rafalski A."/>
            <person name="Schnable P.S."/>
            <person name="Ware D.H."/>
            <person name="Buckler E.S."/>
            <person name="Lai J."/>
        </authorList>
    </citation>
    <scope>NUCLEOTIDE SEQUENCE [LARGE SCALE GENOMIC DNA]</scope>
    <source>
        <tissue evidence="1">Seedling</tissue>
    </source>
</reference>
<accession>A0A317Y962</accession>
<comment type="caution">
    <text evidence="1">The sequence shown here is derived from an EMBL/GenBank/DDBJ whole genome shotgun (WGS) entry which is preliminary data.</text>
</comment>
<proteinExistence type="predicted"/>
<evidence type="ECO:0000313" key="1">
    <source>
        <dbReference type="EMBL" id="PWZ54254.1"/>
    </source>
</evidence>
<sequence>MRSAASSTVAIVCALDSSTLISKCSSRLITISTCDKFGSTFSKILKQNI</sequence>